<feature type="domain" description="Dynein heavy chain coiled coil stalk" evidence="3">
    <location>
        <begin position="132"/>
        <end position="260"/>
    </location>
</feature>
<evidence type="ECO:0000313" key="6">
    <source>
        <dbReference type="Proteomes" id="UP001474421"/>
    </source>
</evidence>
<dbReference type="GO" id="GO:0045505">
    <property type="term" value="F:dynein intermediate chain binding"/>
    <property type="evidence" value="ECO:0007669"/>
    <property type="project" value="InterPro"/>
</dbReference>
<dbReference type="InterPro" id="IPR024317">
    <property type="entry name" value="Dynein_heavy_chain_D4_dom"/>
</dbReference>
<dbReference type="Pfam" id="PF12777">
    <property type="entry name" value="MT"/>
    <property type="match status" value="1"/>
</dbReference>
<keyword evidence="2" id="KW-0175">Coiled coil</keyword>
<dbReference type="Proteomes" id="UP001474421">
    <property type="component" value="Unassembled WGS sequence"/>
</dbReference>
<dbReference type="Pfam" id="PF12780">
    <property type="entry name" value="AAA_8"/>
    <property type="match status" value="1"/>
</dbReference>
<comment type="caution">
    <text evidence="5">The sequence shown here is derived from an EMBL/GenBank/DDBJ whole genome shotgun (WGS) entry which is preliminary data.</text>
</comment>
<dbReference type="GO" id="GO:0007018">
    <property type="term" value="P:microtubule-based movement"/>
    <property type="evidence" value="ECO:0007669"/>
    <property type="project" value="InterPro"/>
</dbReference>
<dbReference type="PANTHER" id="PTHR46532">
    <property type="entry name" value="MALE FERTILITY FACTOR KL5"/>
    <property type="match status" value="1"/>
</dbReference>
<accession>A0AAW1CDW4</accession>
<gene>
    <name evidence="5" type="ORF">NXF25_003087</name>
</gene>
<feature type="coiled-coil region" evidence="2">
    <location>
        <begin position="296"/>
        <end position="330"/>
    </location>
</feature>
<evidence type="ECO:0000259" key="4">
    <source>
        <dbReference type="Pfam" id="PF12780"/>
    </source>
</evidence>
<dbReference type="GO" id="GO:0051959">
    <property type="term" value="F:dynein light intermediate chain binding"/>
    <property type="evidence" value="ECO:0007669"/>
    <property type="project" value="InterPro"/>
</dbReference>
<evidence type="ECO:0000256" key="1">
    <source>
        <dbReference type="ARBA" id="ARBA00008887"/>
    </source>
</evidence>
<keyword evidence="6" id="KW-1185">Reference proteome</keyword>
<reference evidence="5 6" key="1">
    <citation type="journal article" date="2024" name="Proc. Natl. Acad. Sci. U.S.A.">
        <title>The genetic regulatory architecture and epigenomic basis for age-related changes in rattlesnake venom.</title>
        <authorList>
            <person name="Hogan M.P."/>
            <person name="Holding M.L."/>
            <person name="Nystrom G.S."/>
            <person name="Colston T.J."/>
            <person name="Bartlett D.A."/>
            <person name="Mason A.J."/>
            <person name="Ellsworth S.A."/>
            <person name="Rautsaw R.M."/>
            <person name="Lawrence K.C."/>
            <person name="Strickland J.L."/>
            <person name="He B."/>
            <person name="Fraser P."/>
            <person name="Margres M.J."/>
            <person name="Gilbert D.M."/>
            <person name="Gibbs H.L."/>
            <person name="Parkinson C.L."/>
            <person name="Rokyta D.R."/>
        </authorList>
    </citation>
    <scope>NUCLEOTIDE SEQUENCE [LARGE SCALE GENOMIC DNA]</scope>
    <source>
        <strain evidence="5">DRR0105</strain>
    </source>
</reference>
<dbReference type="Gene3D" id="1.20.920.20">
    <property type="match status" value="1"/>
</dbReference>
<dbReference type="PANTHER" id="PTHR46532:SF11">
    <property type="entry name" value="DYNEIN AXONEMAL HEAVY CHAIN 12"/>
    <property type="match status" value="1"/>
</dbReference>
<feature type="domain" description="Dynein heavy chain AAA module D4" evidence="4">
    <location>
        <begin position="71"/>
        <end position="118"/>
    </location>
</feature>
<organism evidence="5 6">
    <name type="scientific">Crotalus adamanteus</name>
    <name type="common">Eastern diamondback rattlesnake</name>
    <dbReference type="NCBI Taxonomy" id="8729"/>
    <lineage>
        <taxon>Eukaryota</taxon>
        <taxon>Metazoa</taxon>
        <taxon>Chordata</taxon>
        <taxon>Craniata</taxon>
        <taxon>Vertebrata</taxon>
        <taxon>Euteleostomi</taxon>
        <taxon>Lepidosauria</taxon>
        <taxon>Squamata</taxon>
        <taxon>Bifurcata</taxon>
        <taxon>Unidentata</taxon>
        <taxon>Episquamata</taxon>
        <taxon>Toxicofera</taxon>
        <taxon>Serpentes</taxon>
        <taxon>Colubroidea</taxon>
        <taxon>Viperidae</taxon>
        <taxon>Crotalinae</taxon>
        <taxon>Crotalus</taxon>
    </lineage>
</organism>
<comment type="similarity">
    <text evidence="1">Belongs to the dynein heavy chain family.</text>
</comment>
<evidence type="ECO:0000259" key="3">
    <source>
        <dbReference type="Pfam" id="PF12777"/>
    </source>
</evidence>
<dbReference type="AlphaFoldDB" id="A0AAW1CDW4"/>
<dbReference type="InterPro" id="IPR024743">
    <property type="entry name" value="Dynein_HC_stalk"/>
</dbReference>
<evidence type="ECO:0000256" key="2">
    <source>
        <dbReference type="SAM" id="Coils"/>
    </source>
</evidence>
<name>A0AAW1CDW4_CROAD</name>
<dbReference type="InterPro" id="IPR026983">
    <property type="entry name" value="DHC"/>
</dbReference>
<proteinExistence type="inferred from homology"/>
<dbReference type="EMBL" id="JAOTOJ010000001">
    <property type="protein sequence ID" value="KAK9411912.1"/>
    <property type="molecule type" value="Genomic_DNA"/>
</dbReference>
<sequence>MPEPTGEEPEDYVFEAPKIYELVPTLEFLSDKLQFYQRQYNENVRGGLLDLVFFKDAITHLVKISRIIRTAFKAHVVEAMGIFHDLVSESCDNYFQRYRRRAHVTPKSYLSFINGYKDVYADKLFSINEQAERMNIGLAKLMEASESVAKLSQDLAVKEKELALASVKADKVLAEVTVSAEASAKVKNEVQGVKDKAQKIVDEIDTEKVVAEAKLEAARPALEEAEAALNTIKPADISTVRKLAKPPHLIMRIMDCCLLLFQKKIDPVTMDPERPCLKPSWGESLKTNLAKQEGRLKIANAELGKAQSLLDEKQAELDKVQARFDAAMQEKMVNKIKF</sequence>
<dbReference type="Gene3D" id="1.20.920.30">
    <property type="match status" value="1"/>
</dbReference>
<protein>
    <submittedName>
        <fullName evidence="5">Dynein heavy chain 8 axonemal</fullName>
    </submittedName>
</protein>
<evidence type="ECO:0000313" key="5">
    <source>
        <dbReference type="EMBL" id="KAK9411912.1"/>
    </source>
</evidence>
<dbReference type="GO" id="GO:0005858">
    <property type="term" value="C:axonemal dynein complex"/>
    <property type="evidence" value="ECO:0007669"/>
    <property type="project" value="TreeGrafter"/>
</dbReference>